<feature type="compositionally biased region" description="Basic residues" evidence="1">
    <location>
        <begin position="26"/>
        <end position="41"/>
    </location>
</feature>
<sequence length="68" mass="8025">MEIKEVEKQCRLEHYGSVKVKDARNNKRGGHHRGSGQRRKSKNQDSDKHEDTIYVKIFDIDPQKFLKS</sequence>
<reference evidence="4" key="1">
    <citation type="submission" date="2016-06" db="UniProtKB">
        <authorList>
            <consortium name="WormBaseParasite"/>
        </authorList>
    </citation>
    <scope>IDENTIFICATION</scope>
</reference>
<feature type="region of interest" description="Disordered" evidence="1">
    <location>
        <begin position="16"/>
        <end position="52"/>
    </location>
</feature>
<gene>
    <name evidence="2" type="ORF">OFLC_LOCUS7190</name>
</gene>
<evidence type="ECO:0000256" key="1">
    <source>
        <dbReference type="SAM" id="MobiDB-lite"/>
    </source>
</evidence>
<dbReference type="Proteomes" id="UP000267606">
    <property type="component" value="Unassembled WGS sequence"/>
</dbReference>
<feature type="compositionally biased region" description="Basic and acidic residues" evidence="1">
    <location>
        <begin position="42"/>
        <end position="52"/>
    </location>
</feature>
<evidence type="ECO:0000313" key="4">
    <source>
        <dbReference type="WBParaSite" id="OFLC_0000719101-mRNA-1"/>
    </source>
</evidence>
<keyword evidence="3" id="KW-1185">Reference proteome</keyword>
<organism evidence="4">
    <name type="scientific">Onchocerca flexuosa</name>
    <dbReference type="NCBI Taxonomy" id="387005"/>
    <lineage>
        <taxon>Eukaryota</taxon>
        <taxon>Metazoa</taxon>
        <taxon>Ecdysozoa</taxon>
        <taxon>Nematoda</taxon>
        <taxon>Chromadorea</taxon>
        <taxon>Rhabditida</taxon>
        <taxon>Spirurina</taxon>
        <taxon>Spiruromorpha</taxon>
        <taxon>Filarioidea</taxon>
        <taxon>Onchocercidae</taxon>
        <taxon>Onchocerca</taxon>
    </lineage>
</organism>
<feature type="compositionally biased region" description="Basic and acidic residues" evidence="1">
    <location>
        <begin position="16"/>
        <end position="25"/>
    </location>
</feature>
<accession>A0A183HI80</accession>
<dbReference type="AlphaFoldDB" id="A0A183HI80"/>
<evidence type="ECO:0000313" key="3">
    <source>
        <dbReference type="Proteomes" id="UP000267606"/>
    </source>
</evidence>
<protein>
    <submittedName>
        <fullName evidence="4">Zinc finger, CCHC-type</fullName>
    </submittedName>
</protein>
<dbReference type="EMBL" id="UZAJ01007335">
    <property type="protein sequence ID" value="VDO49745.1"/>
    <property type="molecule type" value="Genomic_DNA"/>
</dbReference>
<evidence type="ECO:0000313" key="2">
    <source>
        <dbReference type="EMBL" id="VDO49745.1"/>
    </source>
</evidence>
<name>A0A183HI80_9BILA</name>
<proteinExistence type="predicted"/>
<reference evidence="2 3" key="2">
    <citation type="submission" date="2018-11" db="EMBL/GenBank/DDBJ databases">
        <authorList>
            <consortium name="Pathogen Informatics"/>
        </authorList>
    </citation>
    <scope>NUCLEOTIDE SEQUENCE [LARGE SCALE GENOMIC DNA]</scope>
</reference>
<dbReference type="WBParaSite" id="OFLC_0000719101-mRNA-1">
    <property type="protein sequence ID" value="OFLC_0000719101-mRNA-1"/>
    <property type="gene ID" value="OFLC_0000719101"/>
</dbReference>